<dbReference type="InterPro" id="IPR035965">
    <property type="entry name" value="PAS-like_dom_sf"/>
</dbReference>
<evidence type="ECO:0000256" key="1">
    <source>
        <dbReference type="ARBA" id="ARBA00000085"/>
    </source>
</evidence>
<dbReference type="SUPFAM" id="SSF47384">
    <property type="entry name" value="Homodimeric domain of signal transducing histidine kinase"/>
    <property type="match status" value="1"/>
</dbReference>
<gene>
    <name evidence="9" type="ORF">AKJ66_04655</name>
</gene>
<keyword evidence="5" id="KW-0418">Kinase</keyword>
<dbReference type="PRINTS" id="PR00344">
    <property type="entry name" value="BCTRLSENSOR"/>
</dbReference>
<dbReference type="InterPro" id="IPR005467">
    <property type="entry name" value="His_kinase_dom"/>
</dbReference>
<protein>
    <recommendedName>
        <fullName evidence="2">histidine kinase</fullName>
        <ecNumber evidence="2">2.7.13.3</ecNumber>
    </recommendedName>
</protein>
<dbReference type="Pfam" id="PF08447">
    <property type="entry name" value="PAS_3"/>
    <property type="match status" value="1"/>
</dbReference>
<dbReference type="SUPFAM" id="SSF55874">
    <property type="entry name" value="ATPase domain of HSP90 chaperone/DNA topoisomerase II/histidine kinase"/>
    <property type="match status" value="1"/>
</dbReference>
<dbReference type="InterPro" id="IPR013655">
    <property type="entry name" value="PAS_fold_3"/>
</dbReference>
<dbReference type="EMBL" id="LHXP01000092">
    <property type="protein sequence ID" value="KXA92128.1"/>
    <property type="molecule type" value="Genomic_DNA"/>
</dbReference>
<dbReference type="InterPro" id="IPR003594">
    <property type="entry name" value="HATPase_dom"/>
</dbReference>
<dbReference type="PROSITE" id="PS50109">
    <property type="entry name" value="HIS_KIN"/>
    <property type="match status" value="1"/>
</dbReference>
<dbReference type="Pfam" id="PF02518">
    <property type="entry name" value="HATPase_c"/>
    <property type="match status" value="1"/>
</dbReference>
<dbReference type="EC" id="2.7.13.3" evidence="2"/>
<dbReference type="SUPFAM" id="SSF55785">
    <property type="entry name" value="PYP-like sensor domain (PAS domain)"/>
    <property type="match status" value="1"/>
</dbReference>
<dbReference type="Gene3D" id="3.30.450.20">
    <property type="entry name" value="PAS domain"/>
    <property type="match status" value="1"/>
</dbReference>
<evidence type="ECO:0000256" key="3">
    <source>
        <dbReference type="ARBA" id="ARBA00022553"/>
    </source>
</evidence>
<comment type="catalytic activity">
    <reaction evidence="1">
        <text>ATP + protein L-histidine = ADP + protein N-phospho-L-histidine.</text>
        <dbReference type="EC" id="2.7.13.3"/>
    </reaction>
</comment>
<dbReference type="InterPro" id="IPR000014">
    <property type="entry name" value="PAS"/>
</dbReference>
<dbReference type="PANTHER" id="PTHR43304:SF1">
    <property type="entry name" value="PAC DOMAIN-CONTAINING PROTEIN"/>
    <property type="match status" value="1"/>
</dbReference>
<dbReference type="InterPro" id="IPR004358">
    <property type="entry name" value="Sig_transdc_His_kin-like_C"/>
</dbReference>
<dbReference type="InterPro" id="IPR000700">
    <property type="entry name" value="PAS-assoc_C"/>
</dbReference>
<dbReference type="InterPro" id="IPR052162">
    <property type="entry name" value="Sensor_kinase/Photoreceptor"/>
</dbReference>
<feature type="domain" description="PAC" evidence="8">
    <location>
        <begin position="83"/>
        <end position="133"/>
    </location>
</feature>
<dbReference type="SMART" id="SM00091">
    <property type="entry name" value="PAS"/>
    <property type="match status" value="1"/>
</dbReference>
<dbReference type="CDD" id="cd00130">
    <property type="entry name" value="PAS"/>
    <property type="match status" value="1"/>
</dbReference>
<dbReference type="SMART" id="SM00387">
    <property type="entry name" value="HATPase_c"/>
    <property type="match status" value="1"/>
</dbReference>
<dbReference type="PANTHER" id="PTHR43304">
    <property type="entry name" value="PHYTOCHROME-LIKE PROTEIN CPH1"/>
    <property type="match status" value="1"/>
</dbReference>
<dbReference type="InterPro" id="IPR036890">
    <property type="entry name" value="HATPase_C_sf"/>
</dbReference>
<dbReference type="PROSITE" id="PS50113">
    <property type="entry name" value="PAC"/>
    <property type="match status" value="1"/>
</dbReference>
<dbReference type="PROSITE" id="PS50112">
    <property type="entry name" value="PAS"/>
    <property type="match status" value="1"/>
</dbReference>
<evidence type="ECO:0000259" key="6">
    <source>
        <dbReference type="PROSITE" id="PS50109"/>
    </source>
</evidence>
<name>A0A133UD63_9EURY</name>
<proteinExistence type="predicted"/>
<comment type="caution">
    <text evidence="9">The sequence shown here is derived from an EMBL/GenBank/DDBJ whole genome shotgun (WGS) entry which is preliminary data.</text>
</comment>
<dbReference type="Gene3D" id="3.30.565.10">
    <property type="entry name" value="Histidine kinase-like ATPase, C-terminal domain"/>
    <property type="match status" value="1"/>
</dbReference>
<keyword evidence="4" id="KW-0808">Transferase</keyword>
<accession>A0A133UD63</accession>
<dbReference type="CDD" id="cd00075">
    <property type="entry name" value="HATPase"/>
    <property type="match status" value="1"/>
</dbReference>
<reference evidence="9 10" key="1">
    <citation type="journal article" date="2016" name="Sci. Rep.">
        <title>Metabolic traits of an uncultured archaeal lineage -MSBL1- from brine pools of the Red Sea.</title>
        <authorList>
            <person name="Mwirichia R."/>
            <person name="Alam I."/>
            <person name="Rashid M."/>
            <person name="Vinu M."/>
            <person name="Ba-Alawi W."/>
            <person name="Anthony Kamau A."/>
            <person name="Kamanda Ngugi D."/>
            <person name="Goker M."/>
            <person name="Klenk H.P."/>
            <person name="Bajic V."/>
            <person name="Stingl U."/>
        </authorList>
    </citation>
    <scope>NUCLEOTIDE SEQUENCE [LARGE SCALE GENOMIC DNA]</scope>
    <source>
        <strain evidence="9">SCGC-AAA259E22</strain>
    </source>
</reference>
<evidence type="ECO:0000256" key="2">
    <source>
        <dbReference type="ARBA" id="ARBA00012438"/>
    </source>
</evidence>
<feature type="domain" description="PAS" evidence="7">
    <location>
        <begin position="28"/>
        <end position="77"/>
    </location>
</feature>
<dbReference type="GO" id="GO:0000155">
    <property type="term" value="F:phosphorelay sensor kinase activity"/>
    <property type="evidence" value="ECO:0007669"/>
    <property type="project" value="InterPro"/>
</dbReference>
<dbReference type="InterPro" id="IPR036097">
    <property type="entry name" value="HisK_dim/P_sf"/>
</dbReference>
<feature type="domain" description="Histidine kinase" evidence="6">
    <location>
        <begin position="137"/>
        <end position="339"/>
    </location>
</feature>
<dbReference type="AlphaFoldDB" id="A0A133UD63"/>
<organism evidence="9 10">
    <name type="scientific">candidate division MSBL1 archaeon SCGC-AAA259E22</name>
    <dbReference type="NCBI Taxonomy" id="1698265"/>
    <lineage>
        <taxon>Archaea</taxon>
        <taxon>Methanobacteriati</taxon>
        <taxon>Methanobacteriota</taxon>
        <taxon>candidate division MSBL1</taxon>
    </lineage>
</organism>
<evidence type="ECO:0000256" key="4">
    <source>
        <dbReference type="ARBA" id="ARBA00022679"/>
    </source>
</evidence>
<evidence type="ECO:0000313" key="10">
    <source>
        <dbReference type="Proteomes" id="UP000070657"/>
    </source>
</evidence>
<dbReference type="NCBIfam" id="TIGR00229">
    <property type="entry name" value="sensory_box"/>
    <property type="match status" value="1"/>
</dbReference>
<keyword evidence="10" id="KW-1185">Reference proteome</keyword>
<evidence type="ECO:0000259" key="8">
    <source>
        <dbReference type="PROSITE" id="PS50113"/>
    </source>
</evidence>
<evidence type="ECO:0000256" key="5">
    <source>
        <dbReference type="ARBA" id="ARBA00022777"/>
    </source>
</evidence>
<sequence length="339" mass="38197">MEEESKDRDNICKLAIEGSSNGIYVFQDGKFKFVNEALSKISGYSREELKKMNFLDLVHPDYREEIKKWTEQALNGDLSGLPEKHEFEVLMKDGDSAWVQLIPSLVEYEERPAIVGDVVDITERRKAEEREDFLHSLLRHDLRNKAQVVQGYLELMRDFDLNEEAERFLDNAVNALTGGIEIIDKVRTVREVGKEKLGKISIDAVLEDIAVNKKPQASKEGIELEVENFDCDALGGKLLAELFSNLIENSIQHAQCDKIEISGRKTKDECIVTIQDDGKGIPDDIKDEIFDRGFKRGKTGGSGLGLYLVKEIADSYEGSVEVKDSELGGARFDVHLKKA</sequence>
<dbReference type="Proteomes" id="UP000070657">
    <property type="component" value="Unassembled WGS sequence"/>
</dbReference>
<keyword evidence="3" id="KW-0597">Phosphoprotein</keyword>
<evidence type="ECO:0000313" key="9">
    <source>
        <dbReference type="EMBL" id="KXA92128.1"/>
    </source>
</evidence>
<evidence type="ECO:0000259" key="7">
    <source>
        <dbReference type="PROSITE" id="PS50112"/>
    </source>
</evidence>